<dbReference type="AlphaFoldDB" id="A0AAV1XUL3"/>
<dbReference type="Proteomes" id="UP001497480">
    <property type="component" value="Unassembled WGS sequence"/>
</dbReference>
<dbReference type="InterPro" id="IPR036236">
    <property type="entry name" value="Znf_C2H2_sf"/>
</dbReference>
<dbReference type="GO" id="GO:0008270">
    <property type="term" value="F:zinc ion binding"/>
    <property type="evidence" value="ECO:0007669"/>
    <property type="project" value="UniProtKB-KW"/>
</dbReference>
<comment type="subcellular location">
    <subcellularLocation>
        <location evidence="1">Nucleus</location>
    </subcellularLocation>
</comment>
<dbReference type="SUPFAM" id="SSF53098">
    <property type="entry name" value="Ribonuclease H-like"/>
    <property type="match status" value="1"/>
</dbReference>
<keyword evidence="8" id="KW-1185">Reference proteome</keyword>
<evidence type="ECO:0000313" key="8">
    <source>
        <dbReference type="Proteomes" id="UP001497480"/>
    </source>
</evidence>
<evidence type="ECO:0000256" key="5">
    <source>
        <dbReference type="ARBA" id="ARBA00023242"/>
    </source>
</evidence>
<organism evidence="7 8">
    <name type="scientific">Lupinus luteus</name>
    <name type="common">European yellow lupine</name>
    <dbReference type="NCBI Taxonomy" id="3873"/>
    <lineage>
        <taxon>Eukaryota</taxon>
        <taxon>Viridiplantae</taxon>
        <taxon>Streptophyta</taxon>
        <taxon>Embryophyta</taxon>
        <taxon>Tracheophyta</taxon>
        <taxon>Spermatophyta</taxon>
        <taxon>Magnoliopsida</taxon>
        <taxon>eudicotyledons</taxon>
        <taxon>Gunneridae</taxon>
        <taxon>Pentapetalae</taxon>
        <taxon>rosids</taxon>
        <taxon>fabids</taxon>
        <taxon>Fabales</taxon>
        <taxon>Fabaceae</taxon>
        <taxon>Papilionoideae</taxon>
        <taxon>50 kb inversion clade</taxon>
        <taxon>genistoids sensu lato</taxon>
        <taxon>core genistoids</taxon>
        <taxon>Genisteae</taxon>
        <taxon>Lupinus</taxon>
    </lineage>
</organism>
<evidence type="ECO:0000256" key="4">
    <source>
        <dbReference type="ARBA" id="ARBA00022833"/>
    </source>
</evidence>
<proteinExistence type="predicted"/>
<keyword evidence="2" id="KW-0479">Metal-binding</keyword>
<dbReference type="SUPFAM" id="SSF57667">
    <property type="entry name" value="beta-beta-alpha zinc fingers"/>
    <property type="match status" value="1"/>
</dbReference>
<evidence type="ECO:0000256" key="1">
    <source>
        <dbReference type="ARBA" id="ARBA00004123"/>
    </source>
</evidence>
<protein>
    <recommendedName>
        <fullName evidence="9">BED-type domain-containing protein</fullName>
    </recommendedName>
</protein>
<keyword evidence="4" id="KW-0862">Zinc</keyword>
<dbReference type="PANTHER" id="PTHR46481:SF10">
    <property type="entry name" value="ZINC FINGER BED DOMAIN-CONTAINING PROTEIN 39"/>
    <property type="match status" value="1"/>
</dbReference>
<keyword evidence="3" id="KW-0863">Zinc-finger</keyword>
<comment type="caution">
    <text evidence="7">The sequence shown here is derived from an EMBL/GenBank/DDBJ whole genome shotgun (WGS) entry which is preliminary data.</text>
</comment>
<evidence type="ECO:0000256" key="2">
    <source>
        <dbReference type="ARBA" id="ARBA00022723"/>
    </source>
</evidence>
<feature type="region of interest" description="Disordered" evidence="6">
    <location>
        <begin position="1"/>
        <end position="23"/>
    </location>
</feature>
<sequence length="226" mass="26421">MEDVEDEIQESQSVELGNSNKQPKSLTSDVWKYFTKIGVGNDRIKRAKCNGCKTIYRCRIGAGKDYGTSHLHCHKGRCTKIRHDNIGQIVMDKEEKLTSQKIDQMMVRDMLSCAIIEHDLPTRRNSTYLMLEYALKYKNVFEKLHMHDDNYRFSPSVEEWKRAEKIHVFLLPFYRTTNLISGTSYPTSNLYFMQVWKIQCVLLDTLRDGDEVYSVVLAMGQFLTRE</sequence>
<dbReference type="EMBL" id="CAXHTB010000018">
    <property type="protein sequence ID" value="CAL0324717.1"/>
    <property type="molecule type" value="Genomic_DNA"/>
</dbReference>
<keyword evidence="5" id="KW-0539">Nucleus</keyword>
<evidence type="ECO:0000256" key="3">
    <source>
        <dbReference type="ARBA" id="ARBA00022771"/>
    </source>
</evidence>
<accession>A0AAV1XUL3</accession>
<dbReference type="InterPro" id="IPR012337">
    <property type="entry name" value="RNaseH-like_sf"/>
</dbReference>
<evidence type="ECO:0000313" key="7">
    <source>
        <dbReference type="EMBL" id="CAL0324717.1"/>
    </source>
</evidence>
<name>A0AAV1XUL3_LUPLU</name>
<dbReference type="SMART" id="SM00614">
    <property type="entry name" value="ZnF_BED"/>
    <property type="match status" value="1"/>
</dbReference>
<feature type="compositionally biased region" description="Polar residues" evidence="6">
    <location>
        <begin position="10"/>
        <end position="23"/>
    </location>
</feature>
<evidence type="ECO:0000256" key="6">
    <source>
        <dbReference type="SAM" id="MobiDB-lite"/>
    </source>
</evidence>
<dbReference type="PANTHER" id="PTHR46481">
    <property type="entry name" value="ZINC FINGER BED DOMAIN-CONTAINING PROTEIN 4"/>
    <property type="match status" value="1"/>
</dbReference>
<evidence type="ECO:0008006" key="9">
    <source>
        <dbReference type="Google" id="ProtNLM"/>
    </source>
</evidence>
<reference evidence="7 8" key="1">
    <citation type="submission" date="2024-03" db="EMBL/GenBank/DDBJ databases">
        <authorList>
            <person name="Martinez-Hernandez J."/>
        </authorList>
    </citation>
    <scope>NUCLEOTIDE SEQUENCE [LARGE SCALE GENOMIC DNA]</scope>
</reference>
<gene>
    <name evidence="7" type="ORF">LLUT_LOCUS25777</name>
</gene>
<dbReference type="InterPro" id="IPR052035">
    <property type="entry name" value="ZnF_BED_domain_contain"/>
</dbReference>
<dbReference type="GO" id="GO:0005634">
    <property type="term" value="C:nucleus"/>
    <property type="evidence" value="ECO:0007669"/>
    <property type="project" value="UniProtKB-SubCell"/>
</dbReference>